<reference evidence="1 2" key="1">
    <citation type="submission" date="2020-08" db="EMBL/GenBank/DDBJ databases">
        <title>Genomic Encyclopedia of Type Strains, Phase III (KMG-III): the genomes of soil and plant-associated and newly described type strains.</title>
        <authorList>
            <person name="Whitman W."/>
        </authorList>
    </citation>
    <scope>NUCLEOTIDE SEQUENCE [LARGE SCALE GENOMIC DNA]</scope>
    <source>
        <strain evidence="1 2">CECT 3237</strain>
    </source>
</reference>
<accession>A0A7W4ZYT8</accession>
<dbReference type="EMBL" id="JACHXE010000012">
    <property type="protein sequence ID" value="MBB3081249.1"/>
    <property type="molecule type" value="Genomic_DNA"/>
</dbReference>
<evidence type="ECO:0000313" key="1">
    <source>
        <dbReference type="EMBL" id="MBB3081249.1"/>
    </source>
</evidence>
<evidence type="ECO:0000313" key="2">
    <source>
        <dbReference type="Proteomes" id="UP000572907"/>
    </source>
</evidence>
<keyword evidence="2" id="KW-1185">Reference proteome</keyword>
<dbReference type="AlphaFoldDB" id="A0A7W4ZYT8"/>
<comment type="caution">
    <text evidence="1">The sequence shown here is derived from an EMBL/GenBank/DDBJ whole genome shotgun (WGS) entry which is preliminary data.</text>
</comment>
<gene>
    <name evidence="1" type="ORF">FHS41_007804</name>
</gene>
<organism evidence="1 2">
    <name type="scientific">Streptomyces violarus</name>
    <dbReference type="NCBI Taxonomy" id="67380"/>
    <lineage>
        <taxon>Bacteria</taxon>
        <taxon>Bacillati</taxon>
        <taxon>Actinomycetota</taxon>
        <taxon>Actinomycetes</taxon>
        <taxon>Kitasatosporales</taxon>
        <taxon>Streptomycetaceae</taxon>
        <taxon>Streptomyces</taxon>
    </lineage>
</organism>
<dbReference type="Proteomes" id="UP000572907">
    <property type="component" value="Unassembled WGS sequence"/>
</dbReference>
<dbReference type="Gene3D" id="3.10.180.10">
    <property type="entry name" value="2,3-Dihydroxybiphenyl 1,2-Dioxygenase, domain 1"/>
    <property type="match status" value="1"/>
</dbReference>
<protein>
    <submittedName>
        <fullName evidence="1">Uncharacterized protein</fullName>
    </submittedName>
</protein>
<dbReference type="InterPro" id="IPR029068">
    <property type="entry name" value="Glyas_Bleomycin-R_OHBP_Dase"/>
</dbReference>
<sequence>MARLCTCGAELVVELDQYKNIYRLCYVHGPGEIIALAEQITFMATRPASADRAATILFRAGGRRPRISAHRTDSGTGWISSALCPARS</sequence>
<proteinExistence type="predicted"/>
<name>A0A7W4ZYT8_9ACTN</name>